<proteinExistence type="predicted"/>
<keyword evidence="1" id="KW-0472">Membrane</keyword>
<evidence type="ECO:0000259" key="2">
    <source>
        <dbReference type="Pfam" id="PF04773"/>
    </source>
</evidence>
<dbReference type="InterPro" id="IPR012373">
    <property type="entry name" value="Ferrdict_sens_TM"/>
</dbReference>
<dbReference type="PANTHER" id="PTHR30273:SF2">
    <property type="entry name" value="PROTEIN FECR"/>
    <property type="match status" value="1"/>
</dbReference>
<organism evidence="4 5">
    <name type="scientific">Candidatus Pedobacter colombiensis</name>
    <dbReference type="NCBI Taxonomy" id="3121371"/>
    <lineage>
        <taxon>Bacteria</taxon>
        <taxon>Pseudomonadati</taxon>
        <taxon>Bacteroidota</taxon>
        <taxon>Sphingobacteriia</taxon>
        <taxon>Sphingobacteriales</taxon>
        <taxon>Sphingobacteriaceae</taxon>
        <taxon>Pedobacter</taxon>
    </lineage>
</organism>
<feature type="domain" description="FecR protein" evidence="2">
    <location>
        <begin position="193"/>
        <end position="298"/>
    </location>
</feature>
<dbReference type="InterPro" id="IPR006860">
    <property type="entry name" value="FecR"/>
</dbReference>
<evidence type="ECO:0000313" key="5">
    <source>
        <dbReference type="Proteomes" id="UP001214530"/>
    </source>
</evidence>
<dbReference type="Pfam" id="PF04773">
    <property type="entry name" value="FecR"/>
    <property type="match status" value="1"/>
</dbReference>
<dbReference type="Pfam" id="PF16344">
    <property type="entry name" value="FecR_C"/>
    <property type="match status" value="1"/>
</dbReference>
<gene>
    <name evidence="4" type="ORF">P0Y49_16565</name>
</gene>
<dbReference type="Proteomes" id="UP001214530">
    <property type="component" value="Chromosome"/>
</dbReference>
<keyword evidence="1" id="KW-0812">Transmembrane</keyword>
<dbReference type="GO" id="GO:0016989">
    <property type="term" value="F:sigma factor antagonist activity"/>
    <property type="evidence" value="ECO:0007669"/>
    <property type="project" value="TreeGrafter"/>
</dbReference>
<reference evidence="4" key="1">
    <citation type="submission" date="2023-03" db="EMBL/GenBank/DDBJ databases">
        <title>Andean soil-derived lignocellulolytic bacterial consortium as a source of novel taxa and putative plastic-active enzymes.</title>
        <authorList>
            <person name="Diaz-Garcia L."/>
            <person name="Chuvochina M."/>
            <person name="Feuerriegel G."/>
            <person name="Bunk B."/>
            <person name="Sproer C."/>
            <person name="Streit W.R."/>
            <person name="Rodriguez L.M."/>
            <person name="Overmann J."/>
            <person name="Jimenez D.J."/>
        </authorList>
    </citation>
    <scope>NUCLEOTIDE SEQUENCE</scope>
    <source>
        <strain evidence="4">MAG 3858</strain>
    </source>
</reference>
<keyword evidence="1" id="KW-1133">Transmembrane helix</keyword>
<evidence type="ECO:0000256" key="1">
    <source>
        <dbReference type="SAM" id="Phobius"/>
    </source>
</evidence>
<evidence type="ECO:0000259" key="3">
    <source>
        <dbReference type="Pfam" id="PF16344"/>
    </source>
</evidence>
<dbReference type="InterPro" id="IPR032508">
    <property type="entry name" value="FecR_C"/>
</dbReference>
<name>A0AAJ5W7J1_9SPHI</name>
<feature type="domain" description="Protein FecR C-terminal" evidence="3">
    <location>
        <begin position="339"/>
        <end position="408"/>
    </location>
</feature>
<feature type="transmembrane region" description="Helical" evidence="1">
    <location>
        <begin position="76"/>
        <end position="98"/>
    </location>
</feature>
<dbReference type="EMBL" id="CP119313">
    <property type="protein sequence ID" value="WEK18404.1"/>
    <property type="molecule type" value="Genomic_DNA"/>
</dbReference>
<dbReference type="Gene3D" id="3.55.50.30">
    <property type="match status" value="1"/>
</dbReference>
<dbReference type="Gene3D" id="2.60.120.1440">
    <property type="match status" value="1"/>
</dbReference>
<protein>
    <submittedName>
        <fullName evidence="4">DUF4974 domain-containing protein</fullName>
    </submittedName>
</protein>
<dbReference type="AlphaFoldDB" id="A0AAJ5W7J1"/>
<dbReference type="PANTHER" id="PTHR30273">
    <property type="entry name" value="PERIPLASMIC SIGNAL SENSOR AND SIGMA FACTOR ACTIVATOR FECR-RELATED"/>
    <property type="match status" value="1"/>
</dbReference>
<accession>A0AAJ5W7J1</accession>
<sequence>MNDPRTSELLEKYRNNTLTEQERLDLYSWYSEDRESQDFFPDIDILEKGVLGLDNELSLGAFSPMQKKMAKNRRNWFGMIAIAAAVAIVMGVTTLLTLKEVPLPKNYANDVKPGSNKATLTLANGKTINLSDAKNGELAQDQGVKIVKAADGQLLFEFKPDAIKATSPQQTDSFSGLVSEASRVKDAPGLNCVVTPRGGQYHIALPDGTNVWINSGSTLRFPSTFWETPERRVYLKGEAYFEVKQVKSLLNEKRRARKIPFIIQTDKQEVTVLGTHFNINSYDDEPNIKTTLLEGLVKVSSAGGGDAILKAGQQAVNNGSSIQVATVDTEMAVAWKNGEFMFRNETLASIMRKIARWYDVEIIFENKQIGNELFGGTITKYGKLSQVLCVLESTSDIKFKIQNKKVIVLK</sequence>
<evidence type="ECO:0000313" key="4">
    <source>
        <dbReference type="EMBL" id="WEK18404.1"/>
    </source>
</evidence>